<dbReference type="AlphaFoldDB" id="A0A8B2NSB9"/>
<dbReference type="InterPro" id="IPR001537">
    <property type="entry name" value="SpoU_MeTrfase"/>
</dbReference>
<protein>
    <submittedName>
        <fullName evidence="5">RNA methyltransferase</fullName>
    </submittedName>
</protein>
<dbReference type="InterPro" id="IPR029028">
    <property type="entry name" value="Alpha/beta_knot_MTases"/>
</dbReference>
<gene>
    <name evidence="5" type="ORF">DLJ53_20110</name>
</gene>
<feature type="domain" description="tRNA/rRNA methyltransferase SpoU type" evidence="4">
    <location>
        <begin position="134"/>
        <end position="268"/>
    </location>
</feature>
<sequence>MSPAGPDGPPADGTPASPVRVTDPDDPAIALFRDVKERDRIGRQGIFIAEGLSVLTVLLTRSPLETLAILVEESRVDRLPVLAERGTAPLYVAPQAVLDGIAGFHLHRGILAAGRVPAPRPLSALPHGPLRLPVCVNLANHDNVGGIYRNAAAFGAAGVAVDATTANPFYRKAIRVGAGAPLTVPTYAVGDDILGELREAGITPYALTPQAGASLGAAPLAARAAFLLGTEGPGLPDPLIGGCEPLAIRIAPGVDSLNVATTAGIVLHAHALQHGL</sequence>
<evidence type="ECO:0000256" key="3">
    <source>
        <dbReference type="SAM" id="MobiDB-lite"/>
    </source>
</evidence>
<dbReference type="EMBL" id="QHHQ01000004">
    <property type="protein sequence ID" value="RAI00034.1"/>
    <property type="molecule type" value="Genomic_DNA"/>
</dbReference>
<dbReference type="GO" id="GO:0008173">
    <property type="term" value="F:RNA methyltransferase activity"/>
    <property type="evidence" value="ECO:0007669"/>
    <property type="project" value="InterPro"/>
</dbReference>
<feature type="compositionally biased region" description="Low complexity" evidence="3">
    <location>
        <begin position="1"/>
        <end position="18"/>
    </location>
</feature>
<organism evidence="5 6">
    <name type="scientific">Acuticoccus sediminis</name>
    <dbReference type="NCBI Taxonomy" id="2184697"/>
    <lineage>
        <taxon>Bacteria</taxon>
        <taxon>Pseudomonadati</taxon>
        <taxon>Pseudomonadota</taxon>
        <taxon>Alphaproteobacteria</taxon>
        <taxon>Hyphomicrobiales</taxon>
        <taxon>Amorphaceae</taxon>
        <taxon>Acuticoccus</taxon>
    </lineage>
</organism>
<dbReference type="InterPro" id="IPR029064">
    <property type="entry name" value="Ribosomal_eL30-like_sf"/>
</dbReference>
<dbReference type="InterPro" id="IPR051259">
    <property type="entry name" value="rRNA_Methyltransferase"/>
</dbReference>
<dbReference type="Gene3D" id="3.40.1280.10">
    <property type="match status" value="1"/>
</dbReference>
<keyword evidence="6" id="KW-1185">Reference proteome</keyword>
<keyword evidence="1 5" id="KW-0489">Methyltransferase</keyword>
<name>A0A8B2NSB9_9HYPH</name>
<keyword evidence="2 5" id="KW-0808">Transferase</keyword>
<dbReference type="SUPFAM" id="SSF75217">
    <property type="entry name" value="alpha/beta knot"/>
    <property type="match status" value="1"/>
</dbReference>
<comment type="caution">
    <text evidence="5">The sequence shown here is derived from an EMBL/GenBank/DDBJ whole genome shotgun (WGS) entry which is preliminary data.</text>
</comment>
<dbReference type="GO" id="GO:0032259">
    <property type="term" value="P:methylation"/>
    <property type="evidence" value="ECO:0007669"/>
    <property type="project" value="UniProtKB-KW"/>
</dbReference>
<dbReference type="GO" id="GO:0006396">
    <property type="term" value="P:RNA processing"/>
    <property type="evidence" value="ECO:0007669"/>
    <property type="project" value="InterPro"/>
</dbReference>
<evidence type="ECO:0000256" key="1">
    <source>
        <dbReference type="ARBA" id="ARBA00022603"/>
    </source>
</evidence>
<accession>A0A8B2NSB9</accession>
<proteinExistence type="predicted"/>
<dbReference type="Proteomes" id="UP000249590">
    <property type="component" value="Unassembled WGS sequence"/>
</dbReference>
<dbReference type="InterPro" id="IPR029026">
    <property type="entry name" value="tRNA_m1G_MTases_N"/>
</dbReference>
<dbReference type="SUPFAM" id="SSF55315">
    <property type="entry name" value="L30e-like"/>
    <property type="match status" value="1"/>
</dbReference>
<dbReference type="PANTHER" id="PTHR43191">
    <property type="entry name" value="RRNA METHYLTRANSFERASE 3"/>
    <property type="match status" value="1"/>
</dbReference>
<evidence type="ECO:0000313" key="5">
    <source>
        <dbReference type="EMBL" id="RAI00034.1"/>
    </source>
</evidence>
<feature type="region of interest" description="Disordered" evidence="3">
    <location>
        <begin position="1"/>
        <end position="25"/>
    </location>
</feature>
<dbReference type="OrthoDB" id="3190829at2"/>
<evidence type="ECO:0000259" key="4">
    <source>
        <dbReference type="Pfam" id="PF00588"/>
    </source>
</evidence>
<dbReference type="PANTHER" id="PTHR43191:SF12">
    <property type="entry name" value="RRNA METHYLASE"/>
    <property type="match status" value="1"/>
</dbReference>
<reference evidence="5 6" key="1">
    <citation type="submission" date="2018-05" db="EMBL/GenBank/DDBJ databases">
        <title>Acuticoccus sediminis sp. nov., isolated from deep-sea sediment of Indian Ocean.</title>
        <authorList>
            <person name="Liu X."/>
            <person name="Lai Q."/>
            <person name="Du Y."/>
            <person name="Sun F."/>
            <person name="Zhang X."/>
            <person name="Wang S."/>
            <person name="Shao Z."/>
        </authorList>
    </citation>
    <scope>NUCLEOTIDE SEQUENCE [LARGE SCALE GENOMIC DNA]</scope>
    <source>
        <strain evidence="5 6">PTG4-2</strain>
    </source>
</reference>
<evidence type="ECO:0000256" key="2">
    <source>
        <dbReference type="ARBA" id="ARBA00022679"/>
    </source>
</evidence>
<dbReference type="GO" id="GO:0003723">
    <property type="term" value="F:RNA binding"/>
    <property type="evidence" value="ECO:0007669"/>
    <property type="project" value="InterPro"/>
</dbReference>
<dbReference type="Pfam" id="PF00588">
    <property type="entry name" value="SpoU_methylase"/>
    <property type="match status" value="1"/>
</dbReference>
<evidence type="ECO:0000313" key="6">
    <source>
        <dbReference type="Proteomes" id="UP000249590"/>
    </source>
</evidence>